<evidence type="ECO:0008006" key="3">
    <source>
        <dbReference type="Google" id="ProtNLM"/>
    </source>
</evidence>
<dbReference type="Proteomes" id="UP000315750">
    <property type="component" value="Chromosome"/>
</dbReference>
<accession>A0A518AW33</accession>
<sequence>MRFLSLYATVQDATSRLLRIALILGLFSSAGRAELILFESGALGRTGVTWDEVLAGNVPSSSISPAVFSGVRFELAHTVATSKIGVHLVGSSVSLDTCFGAIVALEDQADFPDSENLSTPDVLGHTIIPFPEVSKEVFGELDLVLAPGWYAIVLGSGLFDTTGNGAMPLNNPDLGSPDYVARQLGAGWFDLSDLSDVRQFDDYRFTLVGQAIPEPNTLLMGLIGLGLMRTLQRSIGRSAIPCSIDR</sequence>
<proteinExistence type="predicted"/>
<reference evidence="1 2" key="1">
    <citation type="submission" date="2019-02" db="EMBL/GenBank/DDBJ databases">
        <title>Deep-cultivation of Planctomycetes and their phenomic and genomic characterization uncovers novel biology.</title>
        <authorList>
            <person name="Wiegand S."/>
            <person name="Jogler M."/>
            <person name="Boedeker C."/>
            <person name="Pinto D."/>
            <person name="Vollmers J."/>
            <person name="Rivas-Marin E."/>
            <person name="Kohn T."/>
            <person name="Peeters S.H."/>
            <person name="Heuer A."/>
            <person name="Rast P."/>
            <person name="Oberbeckmann S."/>
            <person name="Bunk B."/>
            <person name="Jeske O."/>
            <person name="Meyerdierks A."/>
            <person name="Storesund J.E."/>
            <person name="Kallscheuer N."/>
            <person name="Luecker S."/>
            <person name="Lage O.M."/>
            <person name="Pohl T."/>
            <person name="Merkel B.J."/>
            <person name="Hornburger P."/>
            <person name="Mueller R.-W."/>
            <person name="Bruemmer F."/>
            <person name="Labrenz M."/>
            <person name="Spormann A.M."/>
            <person name="Op den Camp H."/>
            <person name="Overmann J."/>
            <person name="Amann R."/>
            <person name="Jetten M.S.M."/>
            <person name="Mascher T."/>
            <person name="Medema M.H."/>
            <person name="Devos D.P."/>
            <person name="Kaster A.-K."/>
            <person name="Ovreas L."/>
            <person name="Rohde M."/>
            <person name="Galperin M.Y."/>
            <person name="Jogler C."/>
        </authorList>
    </citation>
    <scope>NUCLEOTIDE SEQUENCE [LARGE SCALE GENOMIC DNA]</scope>
    <source>
        <strain evidence="1 2">Pan181</strain>
    </source>
</reference>
<name>A0A518AW33_9BACT</name>
<keyword evidence="2" id="KW-1185">Reference proteome</keyword>
<dbReference type="AlphaFoldDB" id="A0A518AW33"/>
<organism evidence="1 2">
    <name type="scientific">Aeoliella mucimassa</name>
    <dbReference type="NCBI Taxonomy" id="2527972"/>
    <lineage>
        <taxon>Bacteria</taxon>
        <taxon>Pseudomonadati</taxon>
        <taxon>Planctomycetota</taxon>
        <taxon>Planctomycetia</taxon>
        <taxon>Pirellulales</taxon>
        <taxon>Lacipirellulaceae</taxon>
        <taxon>Aeoliella</taxon>
    </lineage>
</organism>
<protein>
    <recommendedName>
        <fullName evidence="3">PEP-CTERM protein-sorting domain-containing protein</fullName>
    </recommendedName>
</protein>
<dbReference type="OrthoDB" id="273128at2"/>
<evidence type="ECO:0000313" key="2">
    <source>
        <dbReference type="Proteomes" id="UP000315750"/>
    </source>
</evidence>
<evidence type="ECO:0000313" key="1">
    <source>
        <dbReference type="EMBL" id="QDU58916.1"/>
    </source>
</evidence>
<dbReference type="EMBL" id="CP036278">
    <property type="protein sequence ID" value="QDU58916.1"/>
    <property type="molecule type" value="Genomic_DNA"/>
</dbReference>
<dbReference type="KEGG" id="amuc:Pan181_51570"/>
<gene>
    <name evidence="1" type="ORF">Pan181_51570</name>
</gene>
<dbReference type="RefSeq" id="WP_145251463.1">
    <property type="nucleotide sequence ID" value="NZ_CP036278.1"/>
</dbReference>